<proteinExistence type="predicted"/>
<dbReference type="AlphaFoldDB" id="A0A2T5VF83"/>
<dbReference type="RefSeq" id="WP_170121997.1">
    <property type="nucleotide sequence ID" value="NZ_QAYG01000001.1"/>
</dbReference>
<name>A0A2T5VF83_9HYPH</name>
<accession>A0A2T5VF83</accession>
<evidence type="ECO:0000313" key="1">
    <source>
        <dbReference type="EMBL" id="PTW62414.1"/>
    </source>
</evidence>
<dbReference type="GO" id="GO:0090313">
    <property type="term" value="P:regulation of protein targeting to membrane"/>
    <property type="evidence" value="ECO:0007669"/>
    <property type="project" value="TreeGrafter"/>
</dbReference>
<protein>
    <submittedName>
        <fullName evidence="1">Uncharacterized protein involved in outer membrane biogenesis</fullName>
    </submittedName>
</protein>
<dbReference type="InterPro" id="IPR052894">
    <property type="entry name" value="AsmA-related"/>
</dbReference>
<dbReference type="EMBL" id="QAYG01000001">
    <property type="protein sequence ID" value="PTW62414.1"/>
    <property type="molecule type" value="Genomic_DNA"/>
</dbReference>
<comment type="caution">
    <text evidence="1">The sequence shown here is derived from an EMBL/GenBank/DDBJ whole genome shotgun (WGS) entry which is preliminary data.</text>
</comment>
<keyword evidence="2" id="KW-1185">Reference proteome</keyword>
<dbReference type="PANTHER" id="PTHR30441">
    <property type="entry name" value="DUF748 DOMAIN-CONTAINING PROTEIN"/>
    <property type="match status" value="1"/>
</dbReference>
<dbReference type="PANTHER" id="PTHR30441:SF4">
    <property type="entry name" value="PROTEIN ASMA"/>
    <property type="match status" value="1"/>
</dbReference>
<sequence>MKRWLIAASLVLLVVAALFAALPLLVSTDIAKDRIAAVLSDWLGADVTVDGRPRVTFAAGLSVVLPDVRARNDAQKMTAHFDAVEAEIRWLPLLKGQIELSRFLLRKPDIVAEAGSSVFPFATLRRDPSQWPFAANDLGIRDGSFTVLEGDGRRERISEINGTLIWPGAQGEAALSASFVWHKEPVELRAGLSDTAVFAGASKGTLNLSVTSTPLRADFEGVLLGPGNLQANGQASITAPNLRRFLIWTGRDPGEGATLGPFSLACEARANADGVVFDHANVELDGNVGTGLLAFDWRGARPSLQGTLDFEKLDLSGYFSEWLRAAGLGETEHYKVPVAEMAAADIDVQLSARQVRIGAARIGQTAASFLIQAGNMALEISEAVLYGGSISGRLSANVEREANTDAGANMDTNNGGGAVNSVAINGDLSVRHIDLGALPLDSWKTRPIAGVVDGTLNLSASGLDVDTLAASARGRLEASAEGLTLSGFDLAKAIDTFTMNTDTTGADGGHGHANDAPDMSVEASAVGNDGGRTTFDKAAIAATITDGIAIFTKAEATSPDLAVSAEGRASLPDQTIGMTGLATHNANPPATIPFLVRGPLAGPQFLPDVNRMIQEKQSATGGALPVAQ</sequence>
<evidence type="ECO:0000313" key="2">
    <source>
        <dbReference type="Proteomes" id="UP000244081"/>
    </source>
</evidence>
<organism evidence="1 2">
    <name type="scientific">Breoghania corrubedonensis</name>
    <dbReference type="NCBI Taxonomy" id="665038"/>
    <lineage>
        <taxon>Bacteria</taxon>
        <taxon>Pseudomonadati</taxon>
        <taxon>Pseudomonadota</taxon>
        <taxon>Alphaproteobacteria</taxon>
        <taxon>Hyphomicrobiales</taxon>
        <taxon>Stappiaceae</taxon>
        <taxon>Breoghania</taxon>
    </lineage>
</organism>
<dbReference type="Proteomes" id="UP000244081">
    <property type="component" value="Unassembled WGS sequence"/>
</dbReference>
<dbReference type="GO" id="GO:0005886">
    <property type="term" value="C:plasma membrane"/>
    <property type="evidence" value="ECO:0007669"/>
    <property type="project" value="TreeGrafter"/>
</dbReference>
<gene>
    <name evidence="1" type="ORF">C8N35_101457</name>
</gene>
<reference evidence="1 2" key="1">
    <citation type="submission" date="2018-04" db="EMBL/GenBank/DDBJ databases">
        <title>Genomic Encyclopedia of Archaeal and Bacterial Type Strains, Phase II (KMG-II): from individual species to whole genera.</title>
        <authorList>
            <person name="Goeker M."/>
        </authorList>
    </citation>
    <scope>NUCLEOTIDE SEQUENCE [LARGE SCALE GENOMIC DNA]</scope>
    <source>
        <strain evidence="1 2">DSM 23382</strain>
    </source>
</reference>